<evidence type="ECO:0000256" key="2">
    <source>
        <dbReference type="ARBA" id="ARBA00022676"/>
    </source>
</evidence>
<dbReference type="GO" id="GO:0034213">
    <property type="term" value="P:quinolinate catabolic process"/>
    <property type="evidence" value="ECO:0007669"/>
    <property type="project" value="TreeGrafter"/>
</dbReference>
<dbReference type="RefSeq" id="WP_052844344.1">
    <property type="nucleotide sequence ID" value="NZ_CP011545.1"/>
</dbReference>
<reference evidence="9" key="2">
    <citation type="submission" date="2015-05" db="EMBL/GenBank/DDBJ databases">
        <title>Complete genome sequence of Corynebacterium testudinoris DSM 44614, recovered from necrotic lesions in the mouth of a tortoise.</title>
        <authorList>
            <person name="Ruckert C."/>
            <person name="Albersmeier A."/>
            <person name="Winkler A."/>
            <person name="Tauch A."/>
        </authorList>
    </citation>
    <scope>NUCLEOTIDE SEQUENCE [LARGE SCALE GENOMIC DNA]</scope>
    <source>
        <strain evidence="9">DSM 44614</strain>
    </source>
</reference>
<dbReference type="GO" id="GO:0004514">
    <property type="term" value="F:nicotinate-nucleotide diphosphorylase (carboxylating) activity"/>
    <property type="evidence" value="ECO:0007669"/>
    <property type="project" value="UniProtKB-EC"/>
</dbReference>
<dbReference type="Gene3D" id="3.90.1170.20">
    <property type="entry name" value="Quinolinate phosphoribosyl transferase, N-terminal domain"/>
    <property type="match status" value="1"/>
</dbReference>
<keyword evidence="2 5" id="KW-0328">Glycosyltransferase</keyword>
<protein>
    <submittedName>
        <fullName evidence="8">Nicotinate-nucleotide pyrophosphorylase (Carboxylating)</fullName>
        <ecNumber evidence="8">2.4.2.19</ecNumber>
    </submittedName>
</protein>
<dbReference type="PIRSF" id="PIRSF006250">
    <property type="entry name" value="NadC_ModD"/>
    <property type="match status" value="1"/>
</dbReference>
<dbReference type="PANTHER" id="PTHR32179">
    <property type="entry name" value="NICOTINATE-NUCLEOTIDE PYROPHOSPHORYLASE [CARBOXYLATING]"/>
    <property type="match status" value="1"/>
</dbReference>
<gene>
    <name evidence="8" type="ORF">CTEST_08730</name>
</gene>
<evidence type="ECO:0000259" key="6">
    <source>
        <dbReference type="Pfam" id="PF01729"/>
    </source>
</evidence>
<name>A0A0G3H724_9CORY</name>
<dbReference type="InterPro" id="IPR027277">
    <property type="entry name" value="NadC/ModD"/>
</dbReference>
<evidence type="ECO:0000256" key="4">
    <source>
        <dbReference type="ARBA" id="ARBA00047445"/>
    </source>
</evidence>
<dbReference type="KEGG" id="cted:CTEST_08730"/>
<dbReference type="Pfam" id="PF01729">
    <property type="entry name" value="QRPTase_C"/>
    <property type="match status" value="1"/>
</dbReference>
<dbReference type="Proteomes" id="UP000035540">
    <property type="component" value="Chromosome"/>
</dbReference>
<dbReference type="STRING" id="136857.CTEST_08730"/>
<comment type="catalytic activity">
    <reaction evidence="4">
        <text>nicotinate beta-D-ribonucleotide + CO2 + diphosphate = quinolinate + 5-phospho-alpha-D-ribose 1-diphosphate + 2 H(+)</text>
        <dbReference type="Rhea" id="RHEA:12733"/>
        <dbReference type="ChEBI" id="CHEBI:15378"/>
        <dbReference type="ChEBI" id="CHEBI:16526"/>
        <dbReference type="ChEBI" id="CHEBI:29959"/>
        <dbReference type="ChEBI" id="CHEBI:33019"/>
        <dbReference type="ChEBI" id="CHEBI:57502"/>
        <dbReference type="ChEBI" id="CHEBI:58017"/>
        <dbReference type="EC" id="2.4.2.19"/>
    </reaction>
</comment>
<accession>A0A0G3H724</accession>
<dbReference type="InterPro" id="IPR022412">
    <property type="entry name" value="Quinolinate_PRibosylTrfase_N"/>
</dbReference>
<dbReference type="InterPro" id="IPR013785">
    <property type="entry name" value="Aldolase_TIM"/>
</dbReference>
<dbReference type="AlphaFoldDB" id="A0A0G3H724"/>
<evidence type="ECO:0000256" key="3">
    <source>
        <dbReference type="ARBA" id="ARBA00022679"/>
    </source>
</evidence>
<evidence type="ECO:0000259" key="7">
    <source>
        <dbReference type="Pfam" id="PF02749"/>
    </source>
</evidence>
<dbReference type="InterPro" id="IPR002638">
    <property type="entry name" value="Quinolinate_PRibosylTrfase_C"/>
</dbReference>
<feature type="domain" description="Quinolinate phosphoribosyl transferase N-terminal" evidence="7">
    <location>
        <begin position="22"/>
        <end position="108"/>
    </location>
</feature>
<dbReference type="EC" id="2.4.2.19" evidence="8"/>
<dbReference type="PANTHER" id="PTHR32179:SF3">
    <property type="entry name" value="NICOTINATE-NUCLEOTIDE PYROPHOSPHORYLASE [CARBOXYLATING]"/>
    <property type="match status" value="1"/>
</dbReference>
<dbReference type="PATRIC" id="fig|136857.5.peg.1735"/>
<evidence type="ECO:0000313" key="9">
    <source>
        <dbReference type="Proteomes" id="UP000035540"/>
    </source>
</evidence>
<evidence type="ECO:0000256" key="5">
    <source>
        <dbReference type="PIRNR" id="PIRNR006250"/>
    </source>
</evidence>
<proteinExistence type="inferred from homology"/>
<dbReference type="SUPFAM" id="SSF54675">
    <property type="entry name" value="Nicotinate/Quinolinate PRTase N-terminal domain-like"/>
    <property type="match status" value="1"/>
</dbReference>
<keyword evidence="9" id="KW-1185">Reference proteome</keyword>
<dbReference type="GO" id="GO:0005737">
    <property type="term" value="C:cytoplasm"/>
    <property type="evidence" value="ECO:0007669"/>
    <property type="project" value="TreeGrafter"/>
</dbReference>
<evidence type="ECO:0000313" key="8">
    <source>
        <dbReference type="EMBL" id="AKK09176.1"/>
    </source>
</evidence>
<reference evidence="8 9" key="1">
    <citation type="journal article" date="2015" name="Genome Announc.">
        <title>Complete Genome Sequence of the Type Strain Corynebacterium testudinoris DSM 44614, Recovered from Necrotic Lesions in the Mouth of a Tortoise.</title>
        <authorList>
            <person name="Ruckert C."/>
            <person name="Kriete M."/>
            <person name="Jaenicke S."/>
            <person name="Winkler A."/>
            <person name="Tauch A."/>
        </authorList>
    </citation>
    <scope>NUCLEOTIDE SEQUENCE [LARGE SCALE GENOMIC DNA]</scope>
    <source>
        <strain evidence="8 9">DSM 44614</strain>
    </source>
</reference>
<keyword evidence="3 5" id="KW-0808">Transferase</keyword>
<sequence>MTPSGQFDQLIDSAIALAPSQDMALSATVPASHRSVAVVTARQSGVVAGLFFTDEVLGRVSELPYTVSDLLPEGTQVSAGDTLARIEAGTHDLLRAELPMATLIRHCSGMATETARWVAAVDGTGARIRASRESVPGVGELAPYAVTVGGGETHHPAAVITRHHAIAAGGVAEAYRLVRTTVPDLPCEVVVTSLAQLDDLLAEEPAMITLDGVELWAAQMAVQRRNRVFPTTWLAATGLTIDTAADYARSGLDFVDMPSPVHSTLDVGLDVLPAA</sequence>
<dbReference type="EMBL" id="CP011545">
    <property type="protein sequence ID" value="AKK09176.1"/>
    <property type="molecule type" value="Genomic_DNA"/>
</dbReference>
<dbReference type="InterPro" id="IPR036068">
    <property type="entry name" value="Nicotinate_pribotase-like_C"/>
</dbReference>
<dbReference type="Gene3D" id="3.20.20.70">
    <property type="entry name" value="Aldolase class I"/>
    <property type="match status" value="1"/>
</dbReference>
<dbReference type="InterPro" id="IPR037128">
    <property type="entry name" value="Quinolinate_PRibosylTase_N_sf"/>
</dbReference>
<dbReference type="GO" id="GO:0009435">
    <property type="term" value="P:NAD+ biosynthetic process"/>
    <property type="evidence" value="ECO:0007669"/>
    <property type="project" value="InterPro"/>
</dbReference>
<organism evidence="8 9">
    <name type="scientific">Corynebacterium testudinoris</name>
    <dbReference type="NCBI Taxonomy" id="136857"/>
    <lineage>
        <taxon>Bacteria</taxon>
        <taxon>Bacillati</taxon>
        <taxon>Actinomycetota</taxon>
        <taxon>Actinomycetes</taxon>
        <taxon>Mycobacteriales</taxon>
        <taxon>Corynebacteriaceae</taxon>
        <taxon>Corynebacterium</taxon>
    </lineage>
</organism>
<comment type="similarity">
    <text evidence="1 5">Belongs to the NadC/ModD family.</text>
</comment>
<feature type="domain" description="Quinolinate phosphoribosyl transferase C-terminal" evidence="6">
    <location>
        <begin position="111"/>
        <end position="264"/>
    </location>
</feature>
<dbReference type="Pfam" id="PF02749">
    <property type="entry name" value="QRPTase_N"/>
    <property type="match status" value="1"/>
</dbReference>
<dbReference type="OrthoDB" id="9782546at2"/>
<evidence type="ECO:0000256" key="1">
    <source>
        <dbReference type="ARBA" id="ARBA00009400"/>
    </source>
</evidence>
<dbReference type="SUPFAM" id="SSF51690">
    <property type="entry name" value="Nicotinate/Quinolinate PRTase C-terminal domain-like"/>
    <property type="match status" value="1"/>
</dbReference>